<organism evidence="1 2">
    <name type="scientific">Candidatus Nealsonbacteria bacterium RBG_13_36_15</name>
    <dbReference type="NCBI Taxonomy" id="1801660"/>
    <lineage>
        <taxon>Bacteria</taxon>
        <taxon>Candidatus Nealsoniibacteriota</taxon>
    </lineage>
</organism>
<name>A0A1G2DVG8_9BACT</name>
<sequence length="239" mass="27565">MSGLKIAALYGIKPHTLGFCGPQEKSASRLILSYLSGKKISGKKIRKIFEKFEGAYSYYKLIAKANKIKDPFDERVVMAYWIGNSLLDKVSTRKLREMIIRKFSRPGLLSKKLAKEKAEKIPKGAKPHHSFHVLVIGSVTHRVKLQGKLLDFCRVSWGKITKIDPRKGRIKVKYRPLTIGKKYRLGKTKEKYITWNKDLLPNLKIGQYISFHWNQAVQILIKKDLANIQKYTKKTLDCF</sequence>
<reference evidence="1 2" key="1">
    <citation type="journal article" date="2016" name="Nat. Commun.">
        <title>Thousands of microbial genomes shed light on interconnected biogeochemical processes in an aquifer system.</title>
        <authorList>
            <person name="Anantharaman K."/>
            <person name="Brown C.T."/>
            <person name="Hug L.A."/>
            <person name="Sharon I."/>
            <person name="Castelle C.J."/>
            <person name="Probst A.J."/>
            <person name="Thomas B.C."/>
            <person name="Singh A."/>
            <person name="Wilkins M.J."/>
            <person name="Karaoz U."/>
            <person name="Brodie E.L."/>
            <person name="Williams K.H."/>
            <person name="Hubbard S.S."/>
            <person name="Banfield J.F."/>
        </authorList>
    </citation>
    <scope>NUCLEOTIDE SEQUENCE [LARGE SCALE GENOMIC DNA]</scope>
</reference>
<dbReference type="Pfam" id="PF19927">
    <property type="entry name" value="DUF6390"/>
    <property type="match status" value="1"/>
</dbReference>
<dbReference type="Proteomes" id="UP000176752">
    <property type="component" value="Unassembled WGS sequence"/>
</dbReference>
<comment type="caution">
    <text evidence="1">The sequence shown here is derived from an EMBL/GenBank/DDBJ whole genome shotgun (WGS) entry which is preliminary data.</text>
</comment>
<dbReference type="InterPro" id="IPR045660">
    <property type="entry name" value="DUF6390"/>
</dbReference>
<evidence type="ECO:0000313" key="2">
    <source>
        <dbReference type="Proteomes" id="UP000176752"/>
    </source>
</evidence>
<accession>A0A1G2DVG8</accession>
<proteinExistence type="predicted"/>
<dbReference type="STRING" id="1801660.A2Z78_01545"/>
<protein>
    <submittedName>
        <fullName evidence="1">Uncharacterized protein</fullName>
    </submittedName>
</protein>
<evidence type="ECO:0000313" key="1">
    <source>
        <dbReference type="EMBL" id="OGZ17526.1"/>
    </source>
</evidence>
<dbReference type="EMBL" id="MHLV01000022">
    <property type="protein sequence ID" value="OGZ17526.1"/>
    <property type="molecule type" value="Genomic_DNA"/>
</dbReference>
<dbReference type="AlphaFoldDB" id="A0A1G2DVG8"/>
<gene>
    <name evidence="1" type="ORF">A2Z78_01545</name>
</gene>